<keyword evidence="2" id="KW-0732">Signal</keyword>
<organism evidence="3 4">
    <name type="scientific">Dictyostelium purpureum</name>
    <name type="common">Slime mold</name>
    <dbReference type="NCBI Taxonomy" id="5786"/>
    <lineage>
        <taxon>Eukaryota</taxon>
        <taxon>Amoebozoa</taxon>
        <taxon>Evosea</taxon>
        <taxon>Eumycetozoa</taxon>
        <taxon>Dictyostelia</taxon>
        <taxon>Dictyosteliales</taxon>
        <taxon>Dictyosteliaceae</taxon>
        <taxon>Dictyostelium</taxon>
    </lineage>
</organism>
<feature type="chain" id="PRO_5003261672" evidence="2">
    <location>
        <begin position="22"/>
        <end position="622"/>
    </location>
</feature>
<dbReference type="VEuPathDB" id="AmoebaDB:DICPUDRAFT_150192"/>
<dbReference type="GeneID" id="10503632"/>
<gene>
    <name evidence="3" type="ORF">DICPUDRAFT_150192</name>
</gene>
<keyword evidence="1" id="KW-0472">Membrane</keyword>
<keyword evidence="1" id="KW-0812">Transmembrane</keyword>
<dbReference type="RefSeq" id="XP_003286238.1">
    <property type="nucleotide sequence ID" value="XM_003286190.1"/>
</dbReference>
<evidence type="ECO:0000313" key="3">
    <source>
        <dbReference type="EMBL" id="EGC37268.1"/>
    </source>
</evidence>
<keyword evidence="4" id="KW-1185">Reference proteome</keyword>
<dbReference type="KEGG" id="dpp:DICPUDRAFT_150192"/>
<feature type="signal peptide" evidence="2">
    <location>
        <begin position="1"/>
        <end position="21"/>
    </location>
</feature>
<proteinExistence type="predicted"/>
<evidence type="ECO:0000313" key="4">
    <source>
        <dbReference type="Proteomes" id="UP000001064"/>
    </source>
</evidence>
<dbReference type="InParanoid" id="F0ZFP1"/>
<sequence length="622" mass="67951">MNYFYLFTIFLIILNINNINSSIITFNNNIISECTSDTPCDLSSNNIWENNQAPHNGDDVVIDFSNESNQNIYLFGENFHIQLNSFTLKGQITNTNNLKTIFYTSLTIQNSNFTIINDFTIQNSNVAFNETSDNNIINIGNFVSNITSFTMDGYSSVKCNSTNLYGVQQFNILGQSSFNVNGTATIDTQINHRSTGLLSLSGPTTISDIFNSIGTVSFGPYTTTISSQTEIDTAFLSGRLVIVDGNNVMINEYITLNELSQIFVTQSSSLIIKSTIDSSHIPRVSYQVILEDSSSLFVPSGFTFLNSTSEMNGTINIQDNNNETIFYEVEQPLLNISTSGNITLLGTLVNMVFCESNTLVNVVTSSGIYSLLGNGDVYVSNTLSLYKQSIARTINISKTGLLAVFGILNAQQINVAYAGALANYGSLNSDIYSSGQVLFKSMYSNAKSINIQDSGSLVIDYPSLQIEGNLNMGPFSTLNIKNVNLNDVTALINLEGNLNVNPSRLTIQLNQTQATVKQSDSILLFVANGVYNNTVSIAPNVISVLTSSGSLVNLNPLLQRDSTGIYKLEFKNKNFPSPGLIAGAVAGSVAGVVLIVIIVVCCYKRKKNPHHHHHHEQKPLIR</sequence>
<protein>
    <submittedName>
        <fullName evidence="3">Uncharacterized protein</fullName>
    </submittedName>
</protein>
<evidence type="ECO:0000256" key="2">
    <source>
        <dbReference type="SAM" id="SignalP"/>
    </source>
</evidence>
<dbReference type="AlphaFoldDB" id="F0ZFP1"/>
<dbReference type="EMBL" id="GL871004">
    <property type="protein sequence ID" value="EGC37268.1"/>
    <property type="molecule type" value="Genomic_DNA"/>
</dbReference>
<accession>F0ZFP1</accession>
<evidence type="ECO:0000256" key="1">
    <source>
        <dbReference type="SAM" id="Phobius"/>
    </source>
</evidence>
<keyword evidence="1" id="KW-1133">Transmembrane helix</keyword>
<feature type="transmembrane region" description="Helical" evidence="1">
    <location>
        <begin position="580"/>
        <end position="603"/>
    </location>
</feature>
<dbReference type="OMA" id="STANIAC"/>
<dbReference type="Proteomes" id="UP000001064">
    <property type="component" value="Unassembled WGS sequence"/>
</dbReference>
<name>F0ZFP1_DICPU</name>
<reference evidence="4" key="1">
    <citation type="journal article" date="2011" name="Genome Biol.">
        <title>Comparative genomics of the social amoebae Dictyostelium discoideum and Dictyostelium purpureum.</title>
        <authorList>
            <consortium name="US DOE Joint Genome Institute (JGI-PGF)"/>
            <person name="Sucgang R."/>
            <person name="Kuo A."/>
            <person name="Tian X."/>
            <person name="Salerno W."/>
            <person name="Parikh A."/>
            <person name="Feasley C.L."/>
            <person name="Dalin E."/>
            <person name="Tu H."/>
            <person name="Huang E."/>
            <person name="Barry K."/>
            <person name="Lindquist E."/>
            <person name="Shapiro H."/>
            <person name="Bruce D."/>
            <person name="Schmutz J."/>
            <person name="Salamov A."/>
            <person name="Fey P."/>
            <person name="Gaudet P."/>
            <person name="Anjard C."/>
            <person name="Babu M.M."/>
            <person name="Basu S."/>
            <person name="Bushmanova Y."/>
            <person name="van der Wel H."/>
            <person name="Katoh-Kurasawa M."/>
            <person name="Dinh C."/>
            <person name="Coutinho P.M."/>
            <person name="Saito T."/>
            <person name="Elias M."/>
            <person name="Schaap P."/>
            <person name="Kay R.R."/>
            <person name="Henrissat B."/>
            <person name="Eichinger L."/>
            <person name="Rivero F."/>
            <person name="Putnam N.H."/>
            <person name="West C.M."/>
            <person name="Loomis W.F."/>
            <person name="Chisholm R.L."/>
            <person name="Shaulsky G."/>
            <person name="Strassmann J.E."/>
            <person name="Queller D.C."/>
            <person name="Kuspa A."/>
            <person name="Grigoriev I.V."/>
        </authorList>
    </citation>
    <scope>NUCLEOTIDE SEQUENCE [LARGE SCALE GENOMIC DNA]</scope>
    <source>
        <strain evidence="4">QSDP1</strain>
    </source>
</reference>